<protein>
    <submittedName>
        <fullName evidence="3">Uncharacterized protein</fullName>
    </submittedName>
</protein>
<evidence type="ECO:0000256" key="1">
    <source>
        <dbReference type="SAM" id="MobiDB-lite"/>
    </source>
</evidence>
<evidence type="ECO:0000313" key="4">
    <source>
        <dbReference type="Proteomes" id="UP000078542"/>
    </source>
</evidence>
<dbReference type="EMBL" id="KQ977108">
    <property type="protein sequence ID" value="KYN05744.1"/>
    <property type="molecule type" value="Genomic_DNA"/>
</dbReference>
<keyword evidence="2" id="KW-0472">Membrane</keyword>
<reference evidence="3 4" key="1">
    <citation type="submission" date="2016-03" db="EMBL/GenBank/DDBJ databases">
        <title>Cyphomyrmex costatus WGS genome.</title>
        <authorList>
            <person name="Nygaard S."/>
            <person name="Hu H."/>
            <person name="Boomsma J."/>
            <person name="Zhang G."/>
        </authorList>
    </citation>
    <scope>NUCLEOTIDE SEQUENCE [LARGE SCALE GENOMIC DNA]</scope>
    <source>
        <strain evidence="3">MS0001</strain>
        <tissue evidence="3">Whole body</tissue>
    </source>
</reference>
<gene>
    <name evidence="3" type="ORF">ALC62_03319</name>
</gene>
<feature type="transmembrane region" description="Helical" evidence="2">
    <location>
        <begin position="369"/>
        <end position="388"/>
    </location>
</feature>
<sequence length="398" mass="45667">MSDKEARWSESSIITMREEEERLRKYIREKTRKRKAIGARAKRVQLLREFINNMSPVGSDEEDEDEDSMKKAEEDMNKMFSEYSSQRNKHRGTIIQETLVDNYNESISEVTASIYIRDLKQYGNPENRPSYRLIFDVINNEVRRYFQIITPQEADNMKSLCKTDTRVLGEIASILNKIMEKQQVEPKTIQTSTQPQEAATTTCSTPKSPNTQTAIPKVILTPTQISTSAKCPIHGKMEAVIDLANKTTPPKDSPMYDLVSSSEGKAINDRDETYTQTIKKIKLLNPKEIKKKMGRPKKVKQPNQYTKKKDQDSTKQEPRVTSVQTITKSIRIGKCSHFALAKIFIGEEFPTTSVKLAYHISASYKMTPVLLAFTIVLQFYIGFINSSIELRPENRFKI</sequence>
<feature type="compositionally biased region" description="Basic residues" evidence="1">
    <location>
        <begin position="290"/>
        <end position="300"/>
    </location>
</feature>
<proteinExistence type="predicted"/>
<name>A0A151ILK0_9HYME</name>
<feature type="region of interest" description="Disordered" evidence="1">
    <location>
        <begin position="290"/>
        <end position="320"/>
    </location>
</feature>
<accession>A0A151ILK0</accession>
<evidence type="ECO:0000256" key="2">
    <source>
        <dbReference type="SAM" id="Phobius"/>
    </source>
</evidence>
<keyword evidence="4" id="KW-1185">Reference proteome</keyword>
<feature type="compositionally biased region" description="Polar residues" evidence="1">
    <location>
        <begin position="188"/>
        <end position="210"/>
    </location>
</feature>
<dbReference type="Proteomes" id="UP000078542">
    <property type="component" value="Unassembled WGS sequence"/>
</dbReference>
<keyword evidence="2" id="KW-0812">Transmembrane</keyword>
<organism evidence="3 4">
    <name type="scientific">Cyphomyrmex costatus</name>
    <dbReference type="NCBI Taxonomy" id="456900"/>
    <lineage>
        <taxon>Eukaryota</taxon>
        <taxon>Metazoa</taxon>
        <taxon>Ecdysozoa</taxon>
        <taxon>Arthropoda</taxon>
        <taxon>Hexapoda</taxon>
        <taxon>Insecta</taxon>
        <taxon>Pterygota</taxon>
        <taxon>Neoptera</taxon>
        <taxon>Endopterygota</taxon>
        <taxon>Hymenoptera</taxon>
        <taxon>Apocrita</taxon>
        <taxon>Aculeata</taxon>
        <taxon>Formicoidea</taxon>
        <taxon>Formicidae</taxon>
        <taxon>Myrmicinae</taxon>
        <taxon>Cyphomyrmex</taxon>
    </lineage>
</organism>
<feature type="compositionally biased region" description="Basic and acidic residues" evidence="1">
    <location>
        <begin position="307"/>
        <end position="318"/>
    </location>
</feature>
<evidence type="ECO:0000313" key="3">
    <source>
        <dbReference type="EMBL" id="KYN05744.1"/>
    </source>
</evidence>
<dbReference type="AlphaFoldDB" id="A0A151ILK0"/>
<feature type="region of interest" description="Disordered" evidence="1">
    <location>
        <begin position="187"/>
        <end position="210"/>
    </location>
</feature>
<keyword evidence="2" id="KW-1133">Transmembrane helix</keyword>